<comment type="caution">
    <text evidence="2">The sequence shown here is derived from an EMBL/GenBank/DDBJ whole genome shotgun (WGS) entry which is preliminary data.</text>
</comment>
<proteinExistence type="predicted"/>
<feature type="chain" id="PRO_5041236312" evidence="1">
    <location>
        <begin position="26"/>
        <end position="141"/>
    </location>
</feature>
<reference evidence="2" key="1">
    <citation type="submission" date="2023-06" db="EMBL/GenBank/DDBJ databases">
        <title>Genome-scale phylogeny and comparative genomics of the fungal order Sordariales.</title>
        <authorList>
            <consortium name="Lawrence Berkeley National Laboratory"/>
            <person name="Hensen N."/>
            <person name="Bonometti L."/>
            <person name="Westerberg I."/>
            <person name="Brannstrom I.O."/>
            <person name="Guillou S."/>
            <person name="Cros-Aarteil S."/>
            <person name="Calhoun S."/>
            <person name="Haridas S."/>
            <person name="Kuo A."/>
            <person name="Mondo S."/>
            <person name="Pangilinan J."/>
            <person name="Riley R."/>
            <person name="Labutti K."/>
            <person name="Andreopoulos B."/>
            <person name="Lipzen A."/>
            <person name="Chen C."/>
            <person name="Yanf M."/>
            <person name="Daum C."/>
            <person name="Ng V."/>
            <person name="Clum A."/>
            <person name="Steindorff A."/>
            <person name="Ohm R."/>
            <person name="Martin F."/>
            <person name="Silar P."/>
            <person name="Natvig D."/>
            <person name="Lalanne C."/>
            <person name="Gautier V."/>
            <person name="Ament-Velasquez S.L."/>
            <person name="Kruys A."/>
            <person name="Hutchinson M.I."/>
            <person name="Powell A.J."/>
            <person name="Barry K."/>
            <person name="Miller A.N."/>
            <person name="Grigoriev I.V."/>
            <person name="Debuchy R."/>
            <person name="Gladieux P."/>
            <person name="Thoren M.H."/>
            <person name="Johannesson H."/>
        </authorList>
    </citation>
    <scope>NUCLEOTIDE SEQUENCE</scope>
    <source>
        <strain evidence="2">CBS 606.72</strain>
    </source>
</reference>
<evidence type="ECO:0000313" key="2">
    <source>
        <dbReference type="EMBL" id="KAK0613951.1"/>
    </source>
</evidence>
<sequence length="141" mass="15461">MSLLLRKSILTSFLAILSLSLTITSKPTSPSPSKILSTRTAPLCATPDPSLPLWIIYEWSTDFSTPENPIIMFLLENTLTGYTALCFREGPYPEGLCARVVEKGGEGEDEDTTGTIFSYNERVGVLEVYQEWDCDGGESVG</sequence>
<gene>
    <name evidence="2" type="ORF">B0T14DRAFT_527369</name>
</gene>
<dbReference type="Proteomes" id="UP001175000">
    <property type="component" value="Unassembled WGS sequence"/>
</dbReference>
<name>A0AA39WEK3_9PEZI</name>
<accession>A0AA39WEK3</accession>
<protein>
    <submittedName>
        <fullName evidence="2">Uncharacterized protein</fullName>
    </submittedName>
</protein>
<dbReference type="AlphaFoldDB" id="A0AA39WEK3"/>
<organism evidence="2 3">
    <name type="scientific">Immersiella caudata</name>
    <dbReference type="NCBI Taxonomy" id="314043"/>
    <lineage>
        <taxon>Eukaryota</taxon>
        <taxon>Fungi</taxon>
        <taxon>Dikarya</taxon>
        <taxon>Ascomycota</taxon>
        <taxon>Pezizomycotina</taxon>
        <taxon>Sordariomycetes</taxon>
        <taxon>Sordariomycetidae</taxon>
        <taxon>Sordariales</taxon>
        <taxon>Lasiosphaeriaceae</taxon>
        <taxon>Immersiella</taxon>
    </lineage>
</organism>
<evidence type="ECO:0000256" key="1">
    <source>
        <dbReference type="SAM" id="SignalP"/>
    </source>
</evidence>
<evidence type="ECO:0000313" key="3">
    <source>
        <dbReference type="Proteomes" id="UP001175000"/>
    </source>
</evidence>
<keyword evidence="1" id="KW-0732">Signal</keyword>
<dbReference type="EMBL" id="JAULSU010000006">
    <property type="protein sequence ID" value="KAK0613951.1"/>
    <property type="molecule type" value="Genomic_DNA"/>
</dbReference>
<keyword evidence="3" id="KW-1185">Reference proteome</keyword>
<feature type="signal peptide" evidence="1">
    <location>
        <begin position="1"/>
        <end position="25"/>
    </location>
</feature>